<protein>
    <recommendedName>
        <fullName evidence="2">GPI inositol-deacylase PGAP1-like alpha/beta domain-containing protein</fullName>
    </recommendedName>
</protein>
<dbReference type="Gene3D" id="3.40.50.1820">
    <property type="entry name" value="alpha/beta hydrolase"/>
    <property type="match status" value="1"/>
</dbReference>
<dbReference type="Pfam" id="PF07819">
    <property type="entry name" value="PGAP1"/>
    <property type="match status" value="1"/>
</dbReference>
<proteinExistence type="predicted"/>
<sequence length="539" mass="60786">MADSSEKMVVQPVYDEHGRLYYPLVNAPSEKNLTAICYKVPNRVIPVIFLPGVMGSNLQAENGDSVWNVDGLGSLWEWMINGAETRKKLLDPENTEVDSRGRVDDNDKEGPKFPSRKERGWGQVAYMSYGEFLSWLQAALDDQDELLHNRLNKTGKQTLRQQLELMDLQAEMGEEKLSLNEIKLSYQYQFPVHAMGYNWLQSNVESAKNLADYIGKIVKDYKRRGQPCEKVILVTHSMGGLVARHCSEVLGKRNDILGIVHGVMPTYGSPMAYKRMKAGENGIVGLVIGIDGAQLTPVMAQSPGPLQLLPGLRYGTGWLQIKDGRTLYTLPKRDPYEEIYLQRDKWWGLCEERLINPANEKQNPAIMQADWDKYHDTLSTKVRPFIEGLNGRYHSNTYAFYGNSMKYRSYGVVRWVVRTQVNRGDDPGLAFNSPVYDPYNNHFAGTRMVGYSTEPNKPNDHSHLKAFAIADPQQPGDGTVPVESGKFAASGLHSLLGVEVDHEGAYKTDNTEDTRWFTLRAIIKIAQSVKQTSLAYPDE</sequence>
<dbReference type="GO" id="GO:0016788">
    <property type="term" value="F:hydrolase activity, acting on ester bonds"/>
    <property type="evidence" value="ECO:0007669"/>
    <property type="project" value="InterPro"/>
</dbReference>
<accession>A0A7X5QNC2</accession>
<feature type="domain" description="GPI inositol-deacylase PGAP1-like alpha/beta" evidence="2">
    <location>
        <begin position="206"/>
        <end position="273"/>
    </location>
</feature>
<dbReference type="AlphaFoldDB" id="A0A7X5QNC2"/>
<dbReference type="PANTHER" id="PTHR11440">
    <property type="entry name" value="LECITHIN-CHOLESTEROL ACYLTRANSFERASE-RELATED"/>
    <property type="match status" value="1"/>
</dbReference>
<keyword evidence="4" id="KW-1185">Reference proteome</keyword>
<reference evidence="3 4" key="1">
    <citation type="submission" date="2018-02" db="EMBL/GenBank/DDBJ databases">
        <authorList>
            <person name="Machado R.A."/>
        </authorList>
    </citation>
    <scope>NUCLEOTIDE SEQUENCE [LARGE SCALE GENOMIC DNA]</scope>
    <source>
        <strain evidence="3 4">DSM 23271</strain>
    </source>
</reference>
<dbReference type="InterPro" id="IPR012908">
    <property type="entry name" value="PGAP1-ab_dom-like"/>
</dbReference>
<evidence type="ECO:0000313" key="4">
    <source>
        <dbReference type="Proteomes" id="UP000547931"/>
    </source>
</evidence>
<dbReference type="InterPro" id="IPR029058">
    <property type="entry name" value="AB_hydrolase_fold"/>
</dbReference>
<feature type="region of interest" description="Disordered" evidence="1">
    <location>
        <begin position="91"/>
        <end position="115"/>
    </location>
</feature>
<gene>
    <name evidence="3" type="ORF">C5470_14450</name>
</gene>
<evidence type="ECO:0000259" key="2">
    <source>
        <dbReference type="Pfam" id="PF07819"/>
    </source>
</evidence>
<dbReference type="SUPFAM" id="SSF53474">
    <property type="entry name" value="alpha/beta-Hydrolases"/>
    <property type="match status" value="1"/>
</dbReference>
<evidence type="ECO:0000313" key="3">
    <source>
        <dbReference type="EMBL" id="NHB97523.1"/>
    </source>
</evidence>
<comment type="caution">
    <text evidence="3">The sequence shown here is derived from an EMBL/GenBank/DDBJ whole genome shotgun (WGS) entry which is preliminary data.</text>
</comment>
<evidence type="ECO:0000256" key="1">
    <source>
        <dbReference type="SAM" id="MobiDB-lite"/>
    </source>
</evidence>
<organism evidence="3 4">
    <name type="scientific">Photorhabdus stackebrandtii</name>
    <dbReference type="NCBI Taxonomy" id="1123042"/>
    <lineage>
        <taxon>Bacteria</taxon>
        <taxon>Pseudomonadati</taxon>
        <taxon>Pseudomonadota</taxon>
        <taxon>Gammaproteobacteria</taxon>
        <taxon>Enterobacterales</taxon>
        <taxon>Morganellaceae</taxon>
        <taxon>Photorhabdus</taxon>
    </lineage>
</organism>
<name>A0A7X5QNC2_9GAMM</name>
<dbReference type="EMBL" id="PUJV01000016">
    <property type="protein sequence ID" value="NHB97523.1"/>
    <property type="molecule type" value="Genomic_DNA"/>
</dbReference>
<dbReference type="Proteomes" id="UP000547931">
    <property type="component" value="Unassembled WGS sequence"/>
</dbReference>